<dbReference type="InterPro" id="IPR010610">
    <property type="entry name" value="EryCIII-like_C"/>
</dbReference>
<evidence type="ECO:0000259" key="5">
    <source>
        <dbReference type="Pfam" id="PF21036"/>
    </source>
</evidence>
<organism evidence="6 7">
    <name type="scientific">Kutzneria albida DSM 43870</name>
    <dbReference type="NCBI Taxonomy" id="1449976"/>
    <lineage>
        <taxon>Bacteria</taxon>
        <taxon>Bacillati</taxon>
        <taxon>Actinomycetota</taxon>
        <taxon>Actinomycetes</taxon>
        <taxon>Pseudonocardiales</taxon>
        <taxon>Pseudonocardiaceae</taxon>
        <taxon>Kutzneria</taxon>
    </lineage>
</organism>
<dbReference type="GO" id="GO:0016758">
    <property type="term" value="F:hexosyltransferase activity"/>
    <property type="evidence" value="ECO:0007669"/>
    <property type="project" value="UniProtKB-ARBA"/>
</dbReference>
<dbReference type="KEGG" id="kal:KALB_7814"/>
<dbReference type="AlphaFoldDB" id="W5WKV8"/>
<comment type="similarity">
    <text evidence="1">Belongs to the glycosyltransferase 28 family.</text>
</comment>
<dbReference type="InterPro" id="IPR002213">
    <property type="entry name" value="UDP_glucos_trans"/>
</dbReference>
<dbReference type="PANTHER" id="PTHR48050:SF13">
    <property type="entry name" value="STEROL 3-BETA-GLUCOSYLTRANSFERASE UGT80A2"/>
    <property type="match status" value="1"/>
</dbReference>
<proteinExistence type="inferred from homology"/>
<dbReference type="GO" id="GO:0017000">
    <property type="term" value="P:antibiotic biosynthetic process"/>
    <property type="evidence" value="ECO:0007669"/>
    <property type="project" value="UniProtKB-ARBA"/>
</dbReference>
<evidence type="ECO:0000256" key="2">
    <source>
        <dbReference type="ARBA" id="ARBA00022676"/>
    </source>
</evidence>
<dbReference type="Pfam" id="PF21036">
    <property type="entry name" value="EryCIII-like_N"/>
    <property type="match status" value="1"/>
</dbReference>
<evidence type="ECO:0000256" key="1">
    <source>
        <dbReference type="ARBA" id="ARBA00006962"/>
    </source>
</evidence>
<keyword evidence="7" id="KW-1185">Reference proteome</keyword>
<keyword evidence="3" id="KW-0808">Transferase</keyword>
<dbReference type="SUPFAM" id="SSF53756">
    <property type="entry name" value="UDP-Glycosyltransferase/glycogen phosphorylase"/>
    <property type="match status" value="1"/>
</dbReference>
<evidence type="ECO:0000313" key="7">
    <source>
        <dbReference type="Proteomes" id="UP000019225"/>
    </source>
</evidence>
<dbReference type="EMBL" id="CP007155">
    <property type="protein sequence ID" value="AHI01172.1"/>
    <property type="molecule type" value="Genomic_DNA"/>
</dbReference>
<dbReference type="InterPro" id="IPR048284">
    <property type="entry name" value="EryCIII-like_N"/>
</dbReference>
<reference evidence="6 7" key="1">
    <citation type="journal article" date="2014" name="BMC Genomics">
        <title>Complete genome sequence of producer of the glycopeptide antibiotic Aculeximycin Kutzneria albida DSM 43870T, a representative of minor genus of Pseudonocardiaceae.</title>
        <authorList>
            <person name="Rebets Y."/>
            <person name="Tokovenko B."/>
            <person name="Lushchyk I."/>
            <person name="Ruckert C."/>
            <person name="Zaburannyi N."/>
            <person name="Bechthold A."/>
            <person name="Kalinowski J."/>
            <person name="Luzhetskyy A."/>
        </authorList>
    </citation>
    <scope>NUCLEOTIDE SEQUENCE [LARGE SCALE GENOMIC DNA]</scope>
    <source>
        <strain evidence="6">DSM 43870</strain>
    </source>
</reference>
<protein>
    <submittedName>
        <fullName evidence="6">Uncharacterized protein</fullName>
    </submittedName>
</protein>
<dbReference type="PANTHER" id="PTHR48050">
    <property type="entry name" value="STEROL 3-BETA-GLUCOSYLTRANSFERASE"/>
    <property type="match status" value="1"/>
</dbReference>
<dbReference type="PATRIC" id="fig|1449976.3.peg.7848"/>
<dbReference type="HOGENOM" id="CLU_000537_7_4_11"/>
<dbReference type="OrthoDB" id="5488434at2"/>
<evidence type="ECO:0000256" key="3">
    <source>
        <dbReference type="ARBA" id="ARBA00022679"/>
    </source>
</evidence>
<dbReference type="Gene3D" id="3.40.50.2000">
    <property type="entry name" value="Glycogen Phosphorylase B"/>
    <property type="match status" value="2"/>
</dbReference>
<dbReference type="Pfam" id="PF06722">
    <property type="entry name" value="EryCIII-like_C"/>
    <property type="match status" value="1"/>
</dbReference>
<dbReference type="STRING" id="1449976.KALB_7814"/>
<keyword evidence="2" id="KW-0328">Glycosyltransferase</keyword>
<evidence type="ECO:0000313" key="6">
    <source>
        <dbReference type="EMBL" id="AHI01172.1"/>
    </source>
</evidence>
<name>W5WKV8_9PSEU</name>
<dbReference type="GO" id="GO:0008194">
    <property type="term" value="F:UDP-glycosyltransferase activity"/>
    <property type="evidence" value="ECO:0007669"/>
    <property type="project" value="InterPro"/>
</dbReference>
<feature type="domain" description="Erythromycin biosynthesis protein CIII-like C-terminal" evidence="4">
    <location>
        <begin position="247"/>
        <end position="387"/>
    </location>
</feature>
<feature type="domain" description="Erythromycin biosynthesis protein CIII-like N-terminal" evidence="5">
    <location>
        <begin position="22"/>
        <end position="233"/>
    </location>
</feature>
<dbReference type="FunFam" id="3.40.50.2000:FF:000072">
    <property type="entry name" value="Glycosyl transferase"/>
    <property type="match status" value="1"/>
</dbReference>
<dbReference type="Proteomes" id="UP000019225">
    <property type="component" value="Chromosome"/>
</dbReference>
<gene>
    <name evidence="6" type="ORF">KALB_7814</name>
</gene>
<dbReference type="RefSeq" id="WP_025360993.1">
    <property type="nucleotide sequence ID" value="NZ_CP007155.1"/>
</dbReference>
<dbReference type="eggNOG" id="COG1819">
    <property type="taxonomic scope" value="Bacteria"/>
</dbReference>
<sequence>MRVLFTMSPGYGHMLPLVSTAWALRAAGHEVLLALAGRTEEEVPALVAAGLQVVQVASPEQIGAAFESLQQDERYQGKDRAQMMAERRAQAKAADPTDTFANQLFGPISDAMADNTVELALSWRPDLVVHSPLQGVGPLVAAKLGVPTVEHAFGLASVKSGALALAEALAPAYRRHGVEGFPQRYELLNVAPPSMRIGDPGWQVRHVPFHGGAVLPDWLLHKPERPRIVVTLGTVLPTWVGLGPLQWVADVAAQVDAEFVLALGTADPAALGELPANVRPIGWVPLSALLATSAAAIHHGGSGSTMASLAAGVPQILVPQGADQFFNSRAVAKRGVGLEIDTDIAPVTAEDVRRVLTDESIHSAVAQVRAEIAGMPSPADVVARLEGLVG</sequence>
<evidence type="ECO:0000259" key="4">
    <source>
        <dbReference type="Pfam" id="PF06722"/>
    </source>
</evidence>
<dbReference type="CDD" id="cd03784">
    <property type="entry name" value="GT1_Gtf-like"/>
    <property type="match status" value="1"/>
</dbReference>
<accession>W5WKV8</accession>
<dbReference type="InterPro" id="IPR050426">
    <property type="entry name" value="Glycosyltransferase_28"/>
</dbReference>